<dbReference type="GO" id="GO:0005576">
    <property type="term" value="C:extracellular region"/>
    <property type="evidence" value="ECO:0007669"/>
    <property type="project" value="UniProtKB-SubCell"/>
</dbReference>
<dbReference type="PANTHER" id="PTHR10009">
    <property type="entry name" value="PROTEIN YELLOW-RELATED"/>
    <property type="match status" value="1"/>
</dbReference>
<evidence type="ECO:0000256" key="4">
    <source>
        <dbReference type="ARBA" id="ARBA00022729"/>
    </source>
</evidence>
<comment type="subcellular location">
    <subcellularLocation>
        <location evidence="1">Secreted</location>
    </subcellularLocation>
</comment>
<dbReference type="PANTHER" id="PTHR10009:SF13">
    <property type="entry name" value="DOPAMINECHROME TAUTOMERASE"/>
    <property type="match status" value="1"/>
</dbReference>
<organism evidence="5 6">
    <name type="scientific">Operophtera brumata</name>
    <name type="common">Winter moth</name>
    <name type="synonym">Phalaena brumata</name>
    <dbReference type="NCBI Taxonomy" id="104452"/>
    <lineage>
        <taxon>Eukaryota</taxon>
        <taxon>Metazoa</taxon>
        <taxon>Ecdysozoa</taxon>
        <taxon>Arthropoda</taxon>
        <taxon>Hexapoda</taxon>
        <taxon>Insecta</taxon>
        <taxon>Pterygota</taxon>
        <taxon>Neoptera</taxon>
        <taxon>Endopterygota</taxon>
        <taxon>Lepidoptera</taxon>
        <taxon>Glossata</taxon>
        <taxon>Ditrysia</taxon>
        <taxon>Geometroidea</taxon>
        <taxon>Geometridae</taxon>
        <taxon>Larentiinae</taxon>
        <taxon>Operophtera</taxon>
    </lineage>
</organism>
<protein>
    <submittedName>
        <fullName evidence="5">Yellow-h2</fullName>
    </submittedName>
</protein>
<dbReference type="Proteomes" id="UP000037510">
    <property type="component" value="Unassembled WGS sequence"/>
</dbReference>
<dbReference type="Pfam" id="PF03022">
    <property type="entry name" value="MRJP"/>
    <property type="match status" value="1"/>
</dbReference>
<dbReference type="STRING" id="104452.A0A0L7KP17"/>
<reference evidence="5 6" key="1">
    <citation type="journal article" date="2015" name="Genome Biol. Evol.">
        <title>The genome of winter moth (Operophtera brumata) provides a genomic perspective on sexual dimorphism and phenology.</title>
        <authorList>
            <person name="Derks M.F."/>
            <person name="Smit S."/>
            <person name="Salis L."/>
            <person name="Schijlen E."/>
            <person name="Bossers A."/>
            <person name="Mateman C."/>
            <person name="Pijl A.S."/>
            <person name="de Ridder D."/>
            <person name="Groenen M.A."/>
            <person name="Visser M.E."/>
            <person name="Megens H.J."/>
        </authorList>
    </citation>
    <scope>NUCLEOTIDE SEQUENCE [LARGE SCALE GENOMIC DNA]</scope>
    <source>
        <strain evidence="5">WM2013NL</strain>
        <tissue evidence="5">Head and thorax</tissue>
    </source>
</reference>
<evidence type="ECO:0000313" key="5">
    <source>
        <dbReference type="EMBL" id="KOB64850.1"/>
    </source>
</evidence>
<accession>A0A0L7KP17</accession>
<evidence type="ECO:0000256" key="1">
    <source>
        <dbReference type="ARBA" id="ARBA00004613"/>
    </source>
</evidence>
<comment type="caution">
    <text evidence="5">The sequence shown here is derived from an EMBL/GenBank/DDBJ whole genome shotgun (WGS) entry which is preliminary data.</text>
</comment>
<dbReference type="InterPro" id="IPR017996">
    <property type="entry name" value="MRJP/yellow-related"/>
</dbReference>
<name>A0A0L7KP17_OPEBR</name>
<sequence length="407" mass="46478">MFLSHKVFAGLWRYSYFFPDRQKAASITLWLAMLGVAQPQSVPADTDTPPFNTLYKWKHVDFQFPSPQHRSFAIASGFLATRSASHIGNEGNKNDCSGLTSVFRINADSCGRLWVLDSGQIDSQDDPEQECPPCIVLFDLRTDRLIARYMIPKEFVLQDSLFTNIIVDTRTENCSDLHVYITDTWRFGLLVFRQSDQKFWRFSNPLFYPDPLASNFTLHGLNFQWPDGIFGLALSPLSQFQERLLFFNSLASYREFYVSTSILQQPLRVNDSSSEFHLLGESRGCTGQASASAVDRRGVMYYGLVERDSVGCWDTRKIYEKQTLGVVACNKETLIFPNDVKVDQEVQQSVWVISNRLPMFQEGPLDPDDYNYRILHADTEEAVRGTVCDPDIQQPPPTSLIQRGWLP</sequence>
<dbReference type="EMBL" id="JTDY01007934">
    <property type="protein sequence ID" value="KOB64850.1"/>
    <property type="molecule type" value="Genomic_DNA"/>
</dbReference>
<dbReference type="AlphaFoldDB" id="A0A0L7KP17"/>
<keyword evidence="6" id="KW-1185">Reference proteome</keyword>
<keyword evidence="3" id="KW-0964">Secreted</keyword>
<evidence type="ECO:0000256" key="2">
    <source>
        <dbReference type="ARBA" id="ARBA00009127"/>
    </source>
</evidence>
<proteinExistence type="inferred from homology"/>
<evidence type="ECO:0000313" key="6">
    <source>
        <dbReference type="Proteomes" id="UP000037510"/>
    </source>
</evidence>
<keyword evidence="4" id="KW-0732">Signal</keyword>
<dbReference type="Gene3D" id="2.120.10.30">
    <property type="entry name" value="TolB, C-terminal domain"/>
    <property type="match status" value="1"/>
</dbReference>
<evidence type="ECO:0000256" key="3">
    <source>
        <dbReference type="ARBA" id="ARBA00022525"/>
    </source>
</evidence>
<comment type="similarity">
    <text evidence="2">Belongs to the major royal jelly protein family.</text>
</comment>
<dbReference type="InterPro" id="IPR011042">
    <property type="entry name" value="6-blade_b-propeller_TolB-like"/>
</dbReference>
<gene>
    <name evidence="5" type="ORF">OBRU01_23684</name>
</gene>